<dbReference type="Proteomes" id="UP000515146">
    <property type="component" value="Unplaced"/>
</dbReference>
<dbReference type="KEGG" id="dpte:113790787"/>
<keyword evidence="3" id="KW-0637">Prenyltransferase</keyword>
<keyword evidence="8" id="KW-1185">Reference proteome</keyword>
<keyword evidence="6" id="KW-0677">Repeat</keyword>
<name>A0A6P6XTX3_DERPT</name>
<dbReference type="InterPro" id="IPR045089">
    <property type="entry name" value="PGGT1B-like"/>
</dbReference>
<dbReference type="Pfam" id="PF00432">
    <property type="entry name" value="Prenyltrans"/>
    <property type="match status" value="1"/>
</dbReference>
<dbReference type="InterPro" id="IPR001330">
    <property type="entry name" value="Prenyltrans"/>
</dbReference>
<keyword evidence="5" id="KW-0479">Metal-binding</keyword>
<reference evidence="9" key="1">
    <citation type="submission" date="2025-08" db="UniProtKB">
        <authorList>
            <consortium name="RefSeq"/>
        </authorList>
    </citation>
    <scope>IDENTIFICATION</scope>
    <source>
        <strain evidence="9">Airmid</strain>
    </source>
</reference>
<dbReference type="SUPFAM" id="SSF48239">
    <property type="entry name" value="Terpenoid cyclases/Protein prenyltransferases"/>
    <property type="match status" value="1"/>
</dbReference>
<dbReference type="GO" id="GO:0005953">
    <property type="term" value="C:CAAX-protein geranylgeranyltransferase complex"/>
    <property type="evidence" value="ECO:0007669"/>
    <property type="project" value="TreeGrafter"/>
</dbReference>
<comment type="cofactor">
    <cofactor evidence="1">
        <name>Zn(2+)</name>
        <dbReference type="ChEBI" id="CHEBI:29105"/>
    </cofactor>
</comment>
<dbReference type="OrthoDB" id="24893at2759"/>
<sequence length="369" mass="42263">MAVEETNISSIMKIDEEKQKLLIGYMIKKLNKIFPIDDNNRLMVIFFLISGLDLINSLDELSDERKCEIIDSIYEHQLHPKNDSDLNAGKFGFTCHRSAVGRSEYKYDYCNISLTYCALTSLIILGDTLDRVNRQAIIRGIRLHQQKDGRFVQSLIEEESDIRVIYCAAAICYILQDWSSINRDTMIDHIKSCQSYENAFGQTIDAEAHAGSTYCAIASLKLMDQLNEVYDQRKRQTIVEWCLNRQVSGFQGRPQKDPDTCYSFWVGASLTMLNSFQFIDDQLHSEFLSTTFDNDTGGFGKFPDTSPDVLHTYFGLAALSLRVLNQISTEIYVQSIYPALNISQRAYKHLCSIHTKWNTLLSNEKLENL</sequence>
<dbReference type="Gene3D" id="1.50.10.20">
    <property type="match status" value="1"/>
</dbReference>
<organism evidence="8 9">
    <name type="scientific">Dermatophagoides pteronyssinus</name>
    <name type="common">European house dust mite</name>
    <dbReference type="NCBI Taxonomy" id="6956"/>
    <lineage>
        <taxon>Eukaryota</taxon>
        <taxon>Metazoa</taxon>
        <taxon>Ecdysozoa</taxon>
        <taxon>Arthropoda</taxon>
        <taxon>Chelicerata</taxon>
        <taxon>Arachnida</taxon>
        <taxon>Acari</taxon>
        <taxon>Acariformes</taxon>
        <taxon>Sarcoptiformes</taxon>
        <taxon>Astigmata</taxon>
        <taxon>Psoroptidia</taxon>
        <taxon>Analgoidea</taxon>
        <taxon>Pyroglyphidae</taxon>
        <taxon>Dermatophagoidinae</taxon>
        <taxon>Dermatophagoides</taxon>
    </lineage>
</organism>
<dbReference type="FunCoup" id="A0A6P6XTX3">
    <property type="interactions" value="203"/>
</dbReference>
<keyword evidence="4" id="KW-0808">Transferase</keyword>
<dbReference type="CTD" id="33704"/>
<dbReference type="GO" id="GO:0046872">
    <property type="term" value="F:metal ion binding"/>
    <property type="evidence" value="ECO:0007669"/>
    <property type="project" value="UniProtKB-KW"/>
</dbReference>
<evidence type="ECO:0000256" key="6">
    <source>
        <dbReference type="ARBA" id="ARBA00022737"/>
    </source>
</evidence>
<evidence type="ECO:0000256" key="5">
    <source>
        <dbReference type="ARBA" id="ARBA00022723"/>
    </source>
</evidence>
<gene>
    <name evidence="9" type="primary">LOC113790787</name>
</gene>
<dbReference type="InParanoid" id="A0A6P6XTX3"/>
<evidence type="ECO:0000256" key="2">
    <source>
        <dbReference type="ARBA" id="ARBA00010497"/>
    </source>
</evidence>
<evidence type="ECO:0000256" key="1">
    <source>
        <dbReference type="ARBA" id="ARBA00001947"/>
    </source>
</evidence>
<protein>
    <submittedName>
        <fullName evidence="9">Geranylgeranyl transferase type-1 subunit beta-like</fullName>
    </submittedName>
</protein>
<accession>A0A6P6XTX3</accession>
<evidence type="ECO:0000256" key="7">
    <source>
        <dbReference type="ARBA" id="ARBA00022833"/>
    </source>
</evidence>
<dbReference type="OMA" id="RWCLMRQ"/>
<comment type="similarity">
    <text evidence="2">Belongs to the protein prenyltransferase subunit beta family.</text>
</comment>
<dbReference type="AlphaFoldDB" id="A0A6P6XTX3"/>
<proteinExistence type="inferred from homology"/>
<dbReference type="PANTHER" id="PTHR11774:SF4">
    <property type="entry name" value="GERANYLGERANYL TRANSFERASE TYPE-1 SUBUNIT BETA"/>
    <property type="match status" value="1"/>
</dbReference>
<dbReference type="PANTHER" id="PTHR11774">
    <property type="entry name" value="GERANYLGERANYL TRANSFERASE TYPE BETA SUBUNIT"/>
    <property type="match status" value="1"/>
</dbReference>
<evidence type="ECO:0000313" key="8">
    <source>
        <dbReference type="Proteomes" id="UP000515146"/>
    </source>
</evidence>
<dbReference type="GO" id="GO:0004662">
    <property type="term" value="F:CAAX-protein geranylgeranyltransferase activity"/>
    <property type="evidence" value="ECO:0007669"/>
    <property type="project" value="TreeGrafter"/>
</dbReference>
<evidence type="ECO:0000256" key="4">
    <source>
        <dbReference type="ARBA" id="ARBA00022679"/>
    </source>
</evidence>
<evidence type="ECO:0000256" key="3">
    <source>
        <dbReference type="ARBA" id="ARBA00022602"/>
    </source>
</evidence>
<dbReference type="InterPro" id="IPR008930">
    <property type="entry name" value="Terpenoid_cyclase/PrenylTrfase"/>
</dbReference>
<evidence type="ECO:0000313" key="9">
    <source>
        <dbReference type="RefSeq" id="XP_027196291.1"/>
    </source>
</evidence>
<keyword evidence="7" id="KW-0862">Zinc</keyword>
<dbReference type="RefSeq" id="XP_027196291.1">
    <property type="nucleotide sequence ID" value="XM_027340490.1"/>
</dbReference>